<reference evidence="2 3" key="1">
    <citation type="submission" date="2016-07" db="EMBL/GenBank/DDBJ databases">
        <title>Pervasive Adenine N6-methylation of Active Genes in Fungi.</title>
        <authorList>
            <consortium name="DOE Joint Genome Institute"/>
            <person name="Mondo S.J."/>
            <person name="Dannebaum R.O."/>
            <person name="Kuo R.C."/>
            <person name="Labutti K."/>
            <person name="Haridas S."/>
            <person name="Kuo A."/>
            <person name="Salamov A."/>
            <person name="Ahrendt S.R."/>
            <person name="Lipzen A."/>
            <person name="Sullivan W."/>
            <person name="Andreopoulos W.B."/>
            <person name="Clum A."/>
            <person name="Lindquist E."/>
            <person name="Daum C."/>
            <person name="Ramamoorthy G.K."/>
            <person name="Gryganskyi A."/>
            <person name="Culley D."/>
            <person name="Magnuson J.K."/>
            <person name="James T.Y."/>
            <person name="O'Malley M.A."/>
            <person name="Stajich J.E."/>
            <person name="Spatafora J.W."/>
            <person name="Visel A."/>
            <person name="Grigoriev I.V."/>
        </authorList>
    </citation>
    <scope>NUCLEOTIDE SEQUENCE [LARGE SCALE GENOMIC DNA]</scope>
    <source>
        <strain evidence="2 3">62-1032</strain>
    </source>
</reference>
<protein>
    <recommendedName>
        <fullName evidence="4">F-box domain-containing protein</fullName>
    </recommendedName>
</protein>
<accession>A0A1Y2G107</accession>
<organism evidence="2 3">
    <name type="scientific">Leucosporidium creatinivorum</name>
    <dbReference type="NCBI Taxonomy" id="106004"/>
    <lineage>
        <taxon>Eukaryota</taxon>
        <taxon>Fungi</taxon>
        <taxon>Dikarya</taxon>
        <taxon>Basidiomycota</taxon>
        <taxon>Pucciniomycotina</taxon>
        <taxon>Microbotryomycetes</taxon>
        <taxon>Leucosporidiales</taxon>
        <taxon>Leucosporidium</taxon>
    </lineage>
</organism>
<sequence length="432" mass="48023">MEGEKLAFVFRPVLLVSKTFYALALPIAARHLFPSAPDDYATATLFEACNHVTRHGLQNAVETAWLPTGTQTWDQQCYFEAFPRLRTLQALEFIINPVELLGALTTRVLQSGGTFKSTKLKALALAAPHLTALSLSGDDRTGKKLPLCLEASTEVIIPNWRLQHLAFHYLEGSKEQALAFITSSSATLQTLKFTLPDTGRWSEPPIWPSPVLNDLDRPLPLLRHLDLGELHPPSRASTFLDRSLLPNLEYLTLPICRRSIRQILSLPLTLIAASLIAVDIKLKASSPLGVDTLKSFIKGRPALKLLSVDCNSTSTSKIDPNWHAELRAECDALDITFASRSLSSTEAEVWTEEEYGGESETEEEIGERRTQEDEALPLDFDAEDDKMWASWWSEEKKEEMGYESSPDAESDSSEACSRPLGFRSAAFTSNVY</sequence>
<dbReference type="InParanoid" id="A0A1Y2G107"/>
<comment type="caution">
    <text evidence="2">The sequence shown here is derived from an EMBL/GenBank/DDBJ whole genome shotgun (WGS) entry which is preliminary data.</text>
</comment>
<evidence type="ECO:0000256" key="1">
    <source>
        <dbReference type="SAM" id="MobiDB-lite"/>
    </source>
</evidence>
<dbReference type="EMBL" id="MCGR01000005">
    <property type="protein sequence ID" value="ORY89652.1"/>
    <property type="molecule type" value="Genomic_DNA"/>
</dbReference>
<feature type="compositionally biased region" description="Acidic residues" evidence="1">
    <location>
        <begin position="373"/>
        <end position="382"/>
    </location>
</feature>
<dbReference type="Gene3D" id="3.80.10.10">
    <property type="entry name" value="Ribonuclease Inhibitor"/>
    <property type="match status" value="1"/>
</dbReference>
<gene>
    <name evidence="2" type="ORF">BCR35DRAFT_300057</name>
</gene>
<dbReference type="SUPFAM" id="SSF52047">
    <property type="entry name" value="RNI-like"/>
    <property type="match status" value="1"/>
</dbReference>
<dbReference type="InterPro" id="IPR032675">
    <property type="entry name" value="LRR_dom_sf"/>
</dbReference>
<feature type="region of interest" description="Disordered" evidence="1">
    <location>
        <begin position="398"/>
        <end position="417"/>
    </location>
</feature>
<dbReference type="AlphaFoldDB" id="A0A1Y2G107"/>
<name>A0A1Y2G107_9BASI</name>
<feature type="region of interest" description="Disordered" evidence="1">
    <location>
        <begin position="348"/>
        <end position="382"/>
    </location>
</feature>
<proteinExistence type="predicted"/>
<evidence type="ECO:0000313" key="3">
    <source>
        <dbReference type="Proteomes" id="UP000193467"/>
    </source>
</evidence>
<evidence type="ECO:0000313" key="2">
    <source>
        <dbReference type="EMBL" id="ORY89652.1"/>
    </source>
</evidence>
<keyword evidence="3" id="KW-1185">Reference proteome</keyword>
<dbReference type="Proteomes" id="UP000193467">
    <property type="component" value="Unassembled WGS sequence"/>
</dbReference>
<evidence type="ECO:0008006" key="4">
    <source>
        <dbReference type="Google" id="ProtNLM"/>
    </source>
</evidence>
<feature type="compositionally biased region" description="Acidic residues" evidence="1">
    <location>
        <begin position="349"/>
        <end position="365"/>
    </location>
</feature>